<proteinExistence type="predicted"/>
<evidence type="ECO:0000313" key="2">
    <source>
        <dbReference type="Proteomes" id="UP001482620"/>
    </source>
</evidence>
<dbReference type="Proteomes" id="UP001482620">
    <property type="component" value="Unassembled WGS sequence"/>
</dbReference>
<sequence>MQQMKFRFSILSCSSSHSPWVDPLYNAELSVGLRLWSYDSSVASFFIRFCSLVFCEETTPFLSLAVFIVQIASMLIPCCRASYPIIELHGRHDFSVLSLGLH</sequence>
<keyword evidence="2" id="KW-1185">Reference proteome</keyword>
<reference evidence="1 2" key="1">
    <citation type="submission" date="2021-06" db="EMBL/GenBank/DDBJ databases">
        <authorList>
            <person name="Palmer J.M."/>
        </authorList>
    </citation>
    <scope>NUCLEOTIDE SEQUENCE [LARGE SCALE GENOMIC DNA]</scope>
    <source>
        <strain evidence="2">if_2019</strain>
        <tissue evidence="1">Muscle</tissue>
    </source>
</reference>
<name>A0ABV0TTS7_9TELE</name>
<evidence type="ECO:0000313" key="1">
    <source>
        <dbReference type="EMBL" id="MEQ2235013.1"/>
    </source>
</evidence>
<accession>A0ABV0TTS7</accession>
<gene>
    <name evidence="1" type="ORF">ILYODFUR_037253</name>
</gene>
<dbReference type="EMBL" id="JAHRIQ010042848">
    <property type="protein sequence ID" value="MEQ2235013.1"/>
    <property type="molecule type" value="Genomic_DNA"/>
</dbReference>
<protein>
    <submittedName>
        <fullName evidence="1">Uncharacterized protein</fullName>
    </submittedName>
</protein>
<comment type="caution">
    <text evidence="1">The sequence shown here is derived from an EMBL/GenBank/DDBJ whole genome shotgun (WGS) entry which is preliminary data.</text>
</comment>
<organism evidence="1 2">
    <name type="scientific">Ilyodon furcidens</name>
    <name type="common">goldbreast splitfin</name>
    <dbReference type="NCBI Taxonomy" id="33524"/>
    <lineage>
        <taxon>Eukaryota</taxon>
        <taxon>Metazoa</taxon>
        <taxon>Chordata</taxon>
        <taxon>Craniata</taxon>
        <taxon>Vertebrata</taxon>
        <taxon>Euteleostomi</taxon>
        <taxon>Actinopterygii</taxon>
        <taxon>Neopterygii</taxon>
        <taxon>Teleostei</taxon>
        <taxon>Neoteleostei</taxon>
        <taxon>Acanthomorphata</taxon>
        <taxon>Ovalentaria</taxon>
        <taxon>Atherinomorphae</taxon>
        <taxon>Cyprinodontiformes</taxon>
        <taxon>Goodeidae</taxon>
        <taxon>Ilyodon</taxon>
    </lineage>
</organism>